<evidence type="ECO:0000256" key="4">
    <source>
        <dbReference type="ARBA" id="ARBA00022807"/>
    </source>
</evidence>
<dbReference type="InterPro" id="IPR038765">
    <property type="entry name" value="Papain-like_cys_pep_sf"/>
</dbReference>
<gene>
    <name evidence="6" type="ORF">F8377_01865</name>
</gene>
<name>A0ABQ6VEU1_9CORY</name>
<comment type="similarity">
    <text evidence="1">Belongs to the peptidase C40 family.</text>
</comment>
<evidence type="ECO:0000313" key="6">
    <source>
        <dbReference type="EMBL" id="KAB3522937.1"/>
    </source>
</evidence>
<keyword evidence="7" id="KW-1185">Reference proteome</keyword>
<evidence type="ECO:0000256" key="1">
    <source>
        <dbReference type="ARBA" id="ARBA00007074"/>
    </source>
</evidence>
<dbReference type="PANTHER" id="PTHR47359:SF3">
    <property type="entry name" value="NLP_P60 DOMAIN-CONTAINING PROTEIN-RELATED"/>
    <property type="match status" value="1"/>
</dbReference>
<dbReference type="Proteomes" id="UP000436181">
    <property type="component" value="Unassembled WGS sequence"/>
</dbReference>
<dbReference type="Gene3D" id="3.90.1720.10">
    <property type="entry name" value="endopeptidase domain like (from Nostoc punctiforme)"/>
    <property type="match status" value="1"/>
</dbReference>
<keyword evidence="3" id="KW-0378">Hydrolase</keyword>
<dbReference type="EMBL" id="WBZJ01000001">
    <property type="protein sequence ID" value="KAB3522937.1"/>
    <property type="molecule type" value="Genomic_DNA"/>
</dbReference>
<feature type="domain" description="NlpC/P60" evidence="5">
    <location>
        <begin position="199"/>
        <end position="314"/>
    </location>
</feature>
<accession>A0ABQ6VEU1</accession>
<dbReference type="Pfam" id="PF00877">
    <property type="entry name" value="NLPC_P60"/>
    <property type="match status" value="1"/>
</dbReference>
<dbReference type="SUPFAM" id="SSF54001">
    <property type="entry name" value="Cysteine proteinases"/>
    <property type="match status" value="1"/>
</dbReference>
<dbReference type="PROSITE" id="PS51935">
    <property type="entry name" value="NLPC_P60"/>
    <property type="match status" value="1"/>
</dbReference>
<reference evidence="6 7" key="1">
    <citation type="submission" date="2019-10" db="EMBL/GenBank/DDBJ databases">
        <title>Corynebacterium sp novel species isolated from the respiratory tract of Marmot.</title>
        <authorList>
            <person name="Zhang G."/>
        </authorList>
    </citation>
    <scope>NUCLEOTIDE SEQUENCE [LARGE SCALE GENOMIC DNA]</scope>
    <source>
        <strain evidence="6 7">336</strain>
    </source>
</reference>
<evidence type="ECO:0000313" key="7">
    <source>
        <dbReference type="Proteomes" id="UP000436181"/>
    </source>
</evidence>
<evidence type="ECO:0000259" key="5">
    <source>
        <dbReference type="PROSITE" id="PS51935"/>
    </source>
</evidence>
<sequence>MMTHLMEPLVAAIPRPLSTPLRAVIPGDADVRQLAHDVHRMASDGLTGMAAEAVARATQRDAQQLMQACAAGELLDALGEQARGAVQAAIADITRLAQECGARLMQAAAACVATSPAGAHPAALMAVLVPIAQEHYARAEVRLQQLHAELDHLANRVAAVDIPTVGEAAARSRDPAAPASMDAAAAHGGVAEAAHGGASLKAQAAVAAAKSALGTPYQWGGNTPGVGMDCSGLTHWAYAQAGVDIPRTADAQAVGPAIPRGQVQPGDLAVWDGHVAMVVDSGHFIEAGDPIQISPIRETNMGMNFKGFYRPAAQ</sequence>
<dbReference type="InterPro" id="IPR000064">
    <property type="entry name" value="NLP_P60_dom"/>
</dbReference>
<evidence type="ECO:0000256" key="2">
    <source>
        <dbReference type="ARBA" id="ARBA00022670"/>
    </source>
</evidence>
<keyword evidence="4" id="KW-0788">Thiol protease</keyword>
<organism evidence="6 7">
    <name type="scientific">Corynebacterium zhongnanshanii</name>
    <dbReference type="NCBI Taxonomy" id="2768834"/>
    <lineage>
        <taxon>Bacteria</taxon>
        <taxon>Bacillati</taxon>
        <taxon>Actinomycetota</taxon>
        <taxon>Actinomycetes</taxon>
        <taxon>Mycobacteriales</taxon>
        <taxon>Corynebacteriaceae</taxon>
        <taxon>Corynebacterium</taxon>
    </lineage>
</organism>
<dbReference type="PANTHER" id="PTHR47359">
    <property type="entry name" value="PEPTIDOGLYCAN DL-ENDOPEPTIDASE CWLO"/>
    <property type="match status" value="1"/>
</dbReference>
<protein>
    <submittedName>
        <fullName evidence="6">NlpC/P60 family protein</fullName>
    </submittedName>
</protein>
<comment type="caution">
    <text evidence="6">The sequence shown here is derived from an EMBL/GenBank/DDBJ whole genome shotgun (WGS) entry which is preliminary data.</text>
</comment>
<dbReference type="InterPro" id="IPR051794">
    <property type="entry name" value="PG_Endopeptidase_C40"/>
</dbReference>
<evidence type="ECO:0000256" key="3">
    <source>
        <dbReference type="ARBA" id="ARBA00022801"/>
    </source>
</evidence>
<keyword evidence="2" id="KW-0645">Protease</keyword>
<dbReference type="RefSeq" id="WP_151843779.1">
    <property type="nucleotide sequence ID" value="NZ_WBZJ01000001.1"/>
</dbReference>
<proteinExistence type="inferred from homology"/>